<dbReference type="InterPro" id="IPR052984">
    <property type="entry name" value="UPF0421"/>
</dbReference>
<dbReference type="InterPro" id="IPR038323">
    <property type="entry name" value="ArAE_1_C_sf"/>
</dbReference>
<evidence type="ECO:0000313" key="8">
    <source>
        <dbReference type="EMBL" id="PWJ75687.1"/>
    </source>
</evidence>
<dbReference type="Gene3D" id="1.20.120.940">
    <property type="entry name" value="Putative aromatic acid exporter, C-terminal domain"/>
    <property type="match status" value="1"/>
</dbReference>
<comment type="caution">
    <text evidence="8">The sequence shown here is derived from an EMBL/GenBank/DDBJ whole genome shotgun (WGS) entry which is preliminary data.</text>
</comment>
<evidence type="ECO:0000259" key="7">
    <source>
        <dbReference type="Pfam" id="PF11728"/>
    </source>
</evidence>
<feature type="domain" description="Putative aromatic acid exporter C-terminal" evidence="7">
    <location>
        <begin position="158"/>
        <end position="321"/>
    </location>
</feature>
<sequence length="348" mass="41048">MRAGRKTEIIKILIQALKIAVGSCIGIWIAEWMQLEYASSAGIIALLTIATTKWETLKLSFFRVLTFAMSVILSKIIFMHVDSQWIAFGLFIFLLIIISESIGWKATISVNAVIGTHFLATHNFTWHFILNEFLLVLIGITIAVLLNLFQNNSAQKSRIIQDMRETEGALQTILEELAHYLMNEEDRINVWEDIIGLEKRLQIFLDRAYDYQNNNLQSHSGYYIQYFEMRIKQFGVLHNLHYEMKKIRSLPAQARIISDYITYLTPYVKEMNIPVRQIEKLQDIFEKMREEPLPVTREEFESRAMLYHILMDLEEFLIFKKRFVDLLNEEHFRVYWQMDMEKSLDVTK</sequence>
<dbReference type="InterPro" id="IPR010343">
    <property type="entry name" value="ArAE_1"/>
</dbReference>
<dbReference type="Pfam" id="PF06081">
    <property type="entry name" value="ArAE_1"/>
    <property type="match status" value="1"/>
</dbReference>
<keyword evidence="5 6" id="KW-0472">Membrane</keyword>
<evidence type="ECO:0000256" key="1">
    <source>
        <dbReference type="ARBA" id="ARBA00004651"/>
    </source>
</evidence>
<feature type="transmembrane region" description="Helical" evidence="6">
    <location>
        <begin position="85"/>
        <end position="104"/>
    </location>
</feature>
<evidence type="ECO:0000256" key="2">
    <source>
        <dbReference type="ARBA" id="ARBA00022475"/>
    </source>
</evidence>
<feature type="transmembrane region" description="Helical" evidence="6">
    <location>
        <begin position="12"/>
        <end position="30"/>
    </location>
</feature>
<dbReference type="Proteomes" id="UP000245412">
    <property type="component" value="Unassembled WGS sequence"/>
</dbReference>
<dbReference type="InterPro" id="IPR021062">
    <property type="entry name" value="ArAE_1_C"/>
</dbReference>
<dbReference type="EMBL" id="QGGY01000006">
    <property type="protein sequence ID" value="PWJ75687.1"/>
    <property type="molecule type" value="Genomic_DNA"/>
</dbReference>
<keyword evidence="2" id="KW-1003">Cell membrane</keyword>
<dbReference type="RefSeq" id="WP_109626609.1">
    <property type="nucleotide sequence ID" value="NZ_JANKBI010000004.1"/>
</dbReference>
<evidence type="ECO:0000256" key="3">
    <source>
        <dbReference type="ARBA" id="ARBA00022692"/>
    </source>
</evidence>
<dbReference type="AlphaFoldDB" id="A0AB73T4F3"/>
<reference evidence="8 9" key="1">
    <citation type="submission" date="2018-05" db="EMBL/GenBank/DDBJ databases">
        <authorList>
            <person name="Goeker M."/>
            <person name="Huntemann M."/>
            <person name="Clum A."/>
            <person name="Pillay M."/>
            <person name="Palaniappan K."/>
            <person name="Varghese N."/>
            <person name="Mikhailova N."/>
            <person name="Stamatis D."/>
            <person name="Reddy T."/>
            <person name="Daum C."/>
            <person name="Shapiro N."/>
            <person name="Ivanova N."/>
            <person name="Kyrpides N."/>
            <person name="Woyke T."/>
        </authorList>
    </citation>
    <scope>NUCLEOTIDE SEQUENCE [LARGE SCALE GENOMIC DNA]</scope>
    <source>
        <strain evidence="8 9">DSM 26524</strain>
    </source>
</reference>
<organism evidence="8 9">
    <name type="scientific">Murimonas intestini</name>
    <dbReference type="NCBI Taxonomy" id="1337051"/>
    <lineage>
        <taxon>Bacteria</taxon>
        <taxon>Bacillati</taxon>
        <taxon>Bacillota</taxon>
        <taxon>Clostridia</taxon>
        <taxon>Lachnospirales</taxon>
        <taxon>Lachnospiraceae</taxon>
        <taxon>Murimonas</taxon>
    </lineage>
</organism>
<dbReference type="PANTHER" id="PTHR40064">
    <property type="entry name" value="MEMBRANE PROTEIN-RELATED"/>
    <property type="match status" value="1"/>
</dbReference>
<feature type="transmembrane region" description="Helical" evidence="6">
    <location>
        <begin position="60"/>
        <end position="78"/>
    </location>
</feature>
<protein>
    <submittedName>
        <fullName evidence="8">Uncharacterized membrane protein YgaE (UPF0421/DUF939 family)</fullName>
    </submittedName>
</protein>
<gene>
    <name evidence="8" type="ORF">C7383_106257</name>
</gene>
<dbReference type="Pfam" id="PF11728">
    <property type="entry name" value="ArAE_1_C"/>
    <property type="match status" value="1"/>
</dbReference>
<evidence type="ECO:0000256" key="4">
    <source>
        <dbReference type="ARBA" id="ARBA00022989"/>
    </source>
</evidence>
<keyword evidence="9" id="KW-1185">Reference proteome</keyword>
<evidence type="ECO:0000256" key="5">
    <source>
        <dbReference type="ARBA" id="ARBA00023136"/>
    </source>
</evidence>
<comment type="subcellular location">
    <subcellularLocation>
        <location evidence="1">Cell membrane</location>
        <topology evidence="1">Multi-pass membrane protein</topology>
    </subcellularLocation>
</comment>
<name>A0AB73T4F3_9FIRM</name>
<evidence type="ECO:0000313" key="9">
    <source>
        <dbReference type="Proteomes" id="UP000245412"/>
    </source>
</evidence>
<keyword evidence="3 6" id="KW-0812">Transmembrane</keyword>
<evidence type="ECO:0000256" key="6">
    <source>
        <dbReference type="SAM" id="Phobius"/>
    </source>
</evidence>
<keyword evidence="4 6" id="KW-1133">Transmembrane helix</keyword>
<dbReference type="PANTHER" id="PTHR40064:SF1">
    <property type="entry name" value="MEMBRANE PROTEIN"/>
    <property type="match status" value="1"/>
</dbReference>
<feature type="transmembrane region" description="Helical" evidence="6">
    <location>
        <begin position="124"/>
        <end position="149"/>
    </location>
</feature>
<proteinExistence type="predicted"/>
<accession>A0AB73T4F3</accession>
<dbReference type="GO" id="GO:0005886">
    <property type="term" value="C:plasma membrane"/>
    <property type="evidence" value="ECO:0007669"/>
    <property type="project" value="UniProtKB-SubCell"/>
</dbReference>